<dbReference type="CDD" id="cd18095">
    <property type="entry name" value="SpoU-like_rRNA-MTase"/>
    <property type="match status" value="1"/>
</dbReference>
<reference evidence="5" key="2">
    <citation type="journal article" date="2021" name="Data Brief">
        <title>Draft genome sequence data of the facultative, thermophilic, xylanolytic bacterium Paenibacillus sp. strain DA-C8.</title>
        <authorList>
            <person name="Chhe C."/>
            <person name="Uke A."/>
            <person name="Baramee S."/>
            <person name="Ungkulpasvich U."/>
            <person name="Tachaapaikoon C."/>
            <person name="Pason P."/>
            <person name="Waeonukul R."/>
            <person name="Ratanakhanokchai K."/>
            <person name="Kosugi A."/>
        </authorList>
    </citation>
    <scope>NUCLEOTIDE SEQUENCE</scope>
    <source>
        <strain evidence="5">DA-C8</strain>
    </source>
</reference>
<evidence type="ECO:0000256" key="1">
    <source>
        <dbReference type="ARBA" id="ARBA00007228"/>
    </source>
</evidence>
<dbReference type="Gene3D" id="3.40.1280.10">
    <property type="match status" value="1"/>
</dbReference>
<dbReference type="InterPro" id="IPR029026">
    <property type="entry name" value="tRNA_m1G_MTases_N"/>
</dbReference>
<dbReference type="SUPFAM" id="SSF55315">
    <property type="entry name" value="L30e-like"/>
    <property type="match status" value="1"/>
</dbReference>
<evidence type="ECO:0000256" key="2">
    <source>
        <dbReference type="ARBA" id="ARBA00022603"/>
    </source>
</evidence>
<sequence length="267" mass="29334">MNTMITSVHNPRVKRWAELLTKKGREEQGRYLVEGIHLVQEALQAGCEVECIAYALDKPLPGELQAYRSHPCEWIAVSEQVLKKCTSTQTPQGVFAVVAKQEAEENVLWQQERPLVIVLDQVQDPGNVGTIIRSAEASGATAMILGKGSADLYNPKTVRATMGAMFRIPILEGDLVPYLRQAKKRGIPILSTGLEASRTCYEWDWRKPVWFIIGNEGAGVSAAAAAEVDEVITIPMLGKAESLNAAMAATVLLFEAMRQRAFSINNL</sequence>
<feature type="domain" description="RNA 2-O ribose methyltransferase substrate binding" evidence="4">
    <location>
        <begin position="32"/>
        <end position="104"/>
    </location>
</feature>
<keyword evidence="6" id="KW-1185">Reference proteome</keyword>
<comment type="similarity">
    <text evidence="1">Belongs to the class IV-like SAM-binding methyltransferase superfamily. RNA methyltransferase TrmH family.</text>
</comment>
<keyword evidence="2 5" id="KW-0489">Methyltransferase</keyword>
<dbReference type="Pfam" id="PF00588">
    <property type="entry name" value="SpoU_methylase"/>
    <property type="match status" value="1"/>
</dbReference>
<dbReference type="GO" id="GO:0005737">
    <property type="term" value="C:cytoplasm"/>
    <property type="evidence" value="ECO:0007669"/>
    <property type="project" value="UniProtKB-ARBA"/>
</dbReference>
<organism evidence="5 6">
    <name type="scientific">Insulibacter thermoxylanivorax</name>
    <dbReference type="NCBI Taxonomy" id="2749268"/>
    <lineage>
        <taxon>Bacteria</taxon>
        <taxon>Bacillati</taxon>
        <taxon>Bacillota</taxon>
        <taxon>Bacilli</taxon>
        <taxon>Bacillales</taxon>
        <taxon>Paenibacillaceae</taxon>
        <taxon>Insulibacter</taxon>
    </lineage>
</organism>
<dbReference type="Proteomes" id="UP000654993">
    <property type="component" value="Unassembled WGS sequence"/>
</dbReference>
<dbReference type="InterPro" id="IPR051259">
    <property type="entry name" value="rRNA_Methyltransferase"/>
</dbReference>
<dbReference type="Pfam" id="PF22435">
    <property type="entry name" value="MRM3-like_sub_bind"/>
    <property type="match status" value="1"/>
</dbReference>
<dbReference type="SMART" id="SM00967">
    <property type="entry name" value="SpoU_sub_bind"/>
    <property type="match status" value="1"/>
</dbReference>
<reference evidence="5" key="1">
    <citation type="submission" date="2020-08" db="EMBL/GenBank/DDBJ databases">
        <authorList>
            <person name="Uke A."/>
            <person name="Chhe C."/>
            <person name="Baramee S."/>
            <person name="Kosugi A."/>
        </authorList>
    </citation>
    <scope>NUCLEOTIDE SEQUENCE</scope>
    <source>
        <strain evidence="5">DA-C8</strain>
    </source>
</reference>
<evidence type="ECO:0000259" key="4">
    <source>
        <dbReference type="SMART" id="SM00967"/>
    </source>
</evidence>
<dbReference type="InterPro" id="IPR013123">
    <property type="entry name" value="SpoU_subst-bd"/>
</dbReference>
<accession>A0A916VIH7</accession>
<name>A0A916VIH7_9BACL</name>
<dbReference type="EMBL" id="BMAQ01000041">
    <property type="protein sequence ID" value="GFR39335.1"/>
    <property type="molecule type" value="Genomic_DNA"/>
</dbReference>
<dbReference type="InterPro" id="IPR029064">
    <property type="entry name" value="Ribosomal_eL30-like_sf"/>
</dbReference>
<dbReference type="InterPro" id="IPR053888">
    <property type="entry name" value="MRM3-like_sub_bind"/>
</dbReference>
<evidence type="ECO:0000313" key="5">
    <source>
        <dbReference type="EMBL" id="GFR39335.1"/>
    </source>
</evidence>
<proteinExistence type="inferred from homology"/>
<dbReference type="GO" id="GO:0032259">
    <property type="term" value="P:methylation"/>
    <property type="evidence" value="ECO:0007669"/>
    <property type="project" value="UniProtKB-KW"/>
</dbReference>
<dbReference type="GO" id="GO:0008173">
    <property type="term" value="F:RNA methyltransferase activity"/>
    <property type="evidence" value="ECO:0007669"/>
    <property type="project" value="InterPro"/>
</dbReference>
<dbReference type="AlphaFoldDB" id="A0A916VIH7"/>
<evidence type="ECO:0000256" key="3">
    <source>
        <dbReference type="ARBA" id="ARBA00022679"/>
    </source>
</evidence>
<evidence type="ECO:0000313" key="6">
    <source>
        <dbReference type="Proteomes" id="UP000654993"/>
    </source>
</evidence>
<dbReference type="GO" id="GO:0006396">
    <property type="term" value="P:RNA processing"/>
    <property type="evidence" value="ECO:0007669"/>
    <property type="project" value="InterPro"/>
</dbReference>
<keyword evidence="3" id="KW-0808">Transferase</keyword>
<dbReference type="InterPro" id="IPR001537">
    <property type="entry name" value="SpoU_MeTrfase"/>
</dbReference>
<comment type="caution">
    <text evidence="5">The sequence shown here is derived from an EMBL/GenBank/DDBJ whole genome shotgun (WGS) entry which is preliminary data.</text>
</comment>
<dbReference type="SUPFAM" id="SSF75217">
    <property type="entry name" value="alpha/beta knot"/>
    <property type="match status" value="1"/>
</dbReference>
<dbReference type="PANTHER" id="PTHR43191">
    <property type="entry name" value="RRNA METHYLTRANSFERASE 3"/>
    <property type="match status" value="1"/>
</dbReference>
<dbReference type="InterPro" id="IPR029028">
    <property type="entry name" value="Alpha/beta_knot_MTases"/>
</dbReference>
<protein>
    <submittedName>
        <fullName evidence="5">23S rRNA methyltransferase</fullName>
    </submittedName>
</protein>
<dbReference type="PANTHER" id="PTHR43191:SF2">
    <property type="entry name" value="RRNA METHYLTRANSFERASE 3, MITOCHONDRIAL"/>
    <property type="match status" value="1"/>
</dbReference>
<dbReference type="Gene3D" id="3.30.1330.30">
    <property type="match status" value="1"/>
</dbReference>
<dbReference type="GO" id="GO:0003723">
    <property type="term" value="F:RNA binding"/>
    <property type="evidence" value="ECO:0007669"/>
    <property type="project" value="InterPro"/>
</dbReference>
<gene>
    <name evidence="5" type="ORF">PRECH8_26310</name>
</gene>